<feature type="region of interest" description="Disordered" evidence="1">
    <location>
        <begin position="1"/>
        <end position="43"/>
    </location>
</feature>
<evidence type="ECO:0000256" key="1">
    <source>
        <dbReference type="SAM" id="MobiDB-lite"/>
    </source>
</evidence>
<dbReference type="InterPro" id="IPR019349">
    <property type="entry name" value="Ribosomal_mS35_mit"/>
</dbReference>
<dbReference type="Pfam" id="PF10213">
    <property type="entry name" value="MRP-S28"/>
    <property type="match status" value="1"/>
</dbReference>
<dbReference type="AlphaFoldDB" id="A0A0C3AL53"/>
<organism evidence="3 4">
    <name type="scientific">Serendipita vermifera MAFF 305830</name>
    <dbReference type="NCBI Taxonomy" id="933852"/>
    <lineage>
        <taxon>Eukaryota</taxon>
        <taxon>Fungi</taxon>
        <taxon>Dikarya</taxon>
        <taxon>Basidiomycota</taxon>
        <taxon>Agaricomycotina</taxon>
        <taxon>Agaricomycetes</taxon>
        <taxon>Sebacinales</taxon>
        <taxon>Serendipitaceae</taxon>
        <taxon>Serendipita</taxon>
    </lineage>
</organism>
<dbReference type="Proteomes" id="UP000054097">
    <property type="component" value="Unassembled WGS sequence"/>
</dbReference>
<keyword evidence="4" id="KW-1185">Reference proteome</keyword>
<dbReference type="EMBL" id="KN824315">
    <property type="protein sequence ID" value="KIM25320.1"/>
    <property type="molecule type" value="Genomic_DNA"/>
</dbReference>
<dbReference type="OrthoDB" id="283424at2759"/>
<evidence type="ECO:0000313" key="3">
    <source>
        <dbReference type="EMBL" id="KIM25320.1"/>
    </source>
</evidence>
<dbReference type="HOGENOM" id="CLU_072379_0_0_1"/>
<dbReference type="STRING" id="933852.A0A0C3AL53"/>
<reference evidence="3 4" key="1">
    <citation type="submission" date="2014-04" db="EMBL/GenBank/DDBJ databases">
        <authorList>
            <consortium name="DOE Joint Genome Institute"/>
            <person name="Kuo A."/>
            <person name="Zuccaro A."/>
            <person name="Kohler A."/>
            <person name="Nagy L.G."/>
            <person name="Floudas D."/>
            <person name="Copeland A."/>
            <person name="Barry K.W."/>
            <person name="Cichocki N."/>
            <person name="Veneault-Fourrey C."/>
            <person name="LaButti K."/>
            <person name="Lindquist E.A."/>
            <person name="Lipzen A."/>
            <person name="Lundell T."/>
            <person name="Morin E."/>
            <person name="Murat C."/>
            <person name="Sun H."/>
            <person name="Tunlid A."/>
            <person name="Henrissat B."/>
            <person name="Grigoriev I.V."/>
            <person name="Hibbett D.S."/>
            <person name="Martin F."/>
            <person name="Nordberg H.P."/>
            <person name="Cantor M.N."/>
            <person name="Hua S.X."/>
        </authorList>
    </citation>
    <scope>NUCLEOTIDE SEQUENCE [LARGE SCALE GENOMIC DNA]</scope>
    <source>
        <strain evidence="3 4">MAFF 305830</strain>
    </source>
</reference>
<accession>A0A0C3AL53</accession>
<sequence>MRSNLLRPAKSILQRPRSVRQLSSTSSRHAEPSEETSTKQVASIRRFPRALKRTALDEEELKWDLEDAEDEDARHMSSYGWDVYRQQREFFNVMRTLERDAPVLKAYRRPFHPPSPTHTPVLVRATTYAGEAGHPLTPKRTIVVPVALLPLKKSSSDVEAAALHNVKVLAGSRWTTEPPKDAGLPSWRHTPVYAADESAQTTKAKKGSASEEPEIGRHGYIKISCELFPETQMNLKWCMDTLRRLVSEANERAGSKVPGASFTDVPLPTRHIDSRLRAHGLGGGSFKADRKRVTLRDFPKEWLPKQ</sequence>
<feature type="domain" description="Small ribosomal subunit protein mS35 mitochondrial conserved" evidence="2">
    <location>
        <begin position="110"/>
        <end position="302"/>
    </location>
</feature>
<name>A0A0C3AL53_SERVB</name>
<proteinExistence type="predicted"/>
<evidence type="ECO:0000313" key="4">
    <source>
        <dbReference type="Proteomes" id="UP000054097"/>
    </source>
</evidence>
<reference evidence="4" key="2">
    <citation type="submission" date="2015-01" db="EMBL/GenBank/DDBJ databases">
        <title>Evolutionary Origins and Diversification of the Mycorrhizal Mutualists.</title>
        <authorList>
            <consortium name="DOE Joint Genome Institute"/>
            <consortium name="Mycorrhizal Genomics Consortium"/>
            <person name="Kohler A."/>
            <person name="Kuo A."/>
            <person name="Nagy L.G."/>
            <person name="Floudas D."/>
            <person name="Copeland A."/>
            <person name="Barry K.W."/>
            <person name="Cichocki N."/>
            <person name="Veneault-Fourrey C."/>
            <person name="LaButti K."/>
            <person name="Lindquist E.A."/>
            <person name="Lipzen A."/>
            <person name="Lundell T."/>
            <person name="Morin E."/>
            <person name="Murat C."/>
            <person name="Riley R."/>
            <person name="Ohm R."/>
            <person name="Sun H."/>
            <person name="Tunlid A."/>
            <person name="Henrissat B."/>
            <person name="Grigoriev I.V."/>
            <person name="Hibbett D.S."/>
            <person name="Martin F."/>
        </authorList>
    </citation>
    <scope>NUCLEOTIDE SEQUENCE [LARGE SCALE GENOMIC DNA]</scope>
    <source>
        <strain evidence="4">MAFF 305830</strain>
    </source>
</reference>
<gene>
    <name evidence="3" type="ORF">M408DRAFT_331253</name>
</gene>
<evidence type="ECO:0000259" key="2">
    <source>
        <dbReference type="Pfam" id="PF10213"/>
    </source>
</evidence>
<protein>
    <recommendedName>
        <fullName evidence="2">Small ribosomal subunit protein mS35 mitochondrial conserved domain-containing protein</fullName>
    </recommendedName>
</protein>